<feature type="region of interest" description="Disordered" evidence="1">
    <location>
        <begin position="81"/>
        <end position="118"/>
    </location>
</feature>
<organism evidence="2 3">
    <name type="scientific">Theobroma cacao</name>
    <name type="common">Cacao</name>
    <name type="synonym">Cocoa</name>
    <dbReference type="NCBI Taxonomy" id="3641"/>
    <lineage>
        <taxon>Eukaryota</taxon>
        <taxon>Viridiplantae</taxon>
        <taxon>Streptophyta</taxon>
        <taxon>Embryophyta</taxon>
        <taxon>Tracheophyta</taxon>
        <taxon>Spermatophyta</taxon>
        <taxon>Magnoliopsida</taxon>
        <taxon>eudicotyledons</taxon>
        <taxon>Gunneridae</taxon>
        <taxon>Pentapetalae</taxon>
        <taxon>rosids</taxon>
        <taxon>malvids</taxon>
        <taxon>Malvales</taxon>
        <taxon>Malvaceae</taxon>
        <taxon>Byttnerioideae</taxon>
        <taxon>Theobroma</taxon>
    </lineage>
</organism>
<dbReference type="Proteomes" id="UP000026915">
    <property type="component" value="Chromosome 4"/>
</dbReference>
<dbReference type="InParanoid" id="A0A061EGJ2"/>
<keyword evidence="3" id="KW-1185">Reference proteome</keyword>
<proteinExistence type="predicted"/>
<evidence type="ECO:0000256" key="1">
    <source>
        <dbReference type="SAM" id="MobiDB-lite"/>
    </source>
</evidence>
<name>A0A061EGJ2_THECC</name>
<dbReference type="HOGENOM" id="CLU_2077357_0_0_1"/>
<feature type="compositionally biased region" description="Basic residues" evidence="1">
    <location>
        <begin position="106"/>
        <end position="118"/>
    </location>
</feature>
<protein>
    <submittedName>
        <fullName evidence="2">Uncharacterized protein</fullName>
    </submittedName>
</protein>
<evidence type="ECO:0000313" key="3">
    <source>
        <dbReference type="Proteomes" id="UP000026915"/>
    </source>
</evidence>
<reference evidence="2 3" key="1">
    <citation type="journal article" date="2013" name="Genome Biol.">
        <title>The genome sequence of the most widely cultivated cacao type and its use to identify candidate genes regulating pod color.</title>
        <authorList>
            <person name="Motamayor J.C."/>
            <person name="Mockaitis K."/>
            <person name="Schmutz J."/>
            <person name="Haiminen N."/>
            <person name="Iii D.L."/>
            <person name="Cornejo O."/>
            <person name="Findley S.D."/>
            <person name="Zheng P."/>
            <person name="Utro F."/>
            <person name="Royaert S."/>
            <person name="Saski C."/>
            <person name="Jenkins J."/>
            <person name="Podicheti R."/>
            <person name="Zhao M."/>
            <person name="Scheffler B.E."/>
            <person name="Stack J.C."/>
            <person name="Feltus F.A."/>
            <person name="Mustiga G.M."/>
            <person name="Amores F."/>
            <person name="Phillips W."/>
            <person name="Marelli J.P."/>
            <person name="May G.D."/>
            <person name="Shapiro H."/>
            <person name="Ma J."/>
            <person name="Bustamante C.D."/>
            <person name="Schnell R.J."/>
            <person name="Main D."/>
            <person name="Gilbert D."/>
            <person name="Parida L."/>
            <person name="Kuhn D.N."/>
        </authorList>
    </citation>
    <scope>NUCLEOTIDE SEQUENCE [LARGE SCALE GENOMIC DNA]</scope>
    <source>
        <strain evidence="3">cv. Matina 1-6</strain>
    </source>
</reference>
<evidence type="ECO:0000313" key="2">
    <source>
        <dbReference type="EMBL" id="EOY03748.1"/>
    </source>
</evidence>
<dbReference type="AlphaFoldDB" id="A0A061EGJ2"/>
<sequence length="118" mass="13516">MGLYKDGKIEFEEEMTVANIALATSIFSPLNAMSKNIKFGSFNYIMLAPNAKETFNPQENGNKAYGSTIKDPNNERWILVTRRRRRKKNPPKDKQVSRNSKIVKQPSKKVMPKTMHGK</sequence>
<accession>A0A061EGJ2</accession>
<dbReference type="EMBL" id="CM001882">
    <property type="protein sequence ID" value="EOY03748.1"/>
    <property type="molecule type" value="Genomic_DNA"/>
</dbReference>
<gene>
    <name evidence="2" type="ORF">TCM_018914</name>
</gene>
<dbReference type="Gramene" id="EOY03748">
    <property type="protein sequence ID" value="EOY03748"/>
    <property type="gene ID" value="TCM_018914"/>
</dbReference>